<evidence type="ECO:0008006" key="10">
    <source>
        <dbReference type="Google" id="ProtNLM"/>
    </source>
</evidence>
<reference evidence="7" key="1">
    <citation type="journal article" date="2021" name="Proc. Natl. Acad. Sci. U.S.A.">
        <title>Three genomes in the algal genus Volvox reveal the fate of a haploid sex-determining region after a transition to homothallism.</title>
        <authorList>
            <person name="Yamamoto K."/>
            <person name="Hamaji T."/>
            <person name="Kawai-Toyooka H."/>
            <person name="Matsuzaki R."/>
            <person name="Takahashi F."/>
            <person name="Nishimura Y."/>
            <person name="Kawachi M."/>
            <person name="Noguchi H."/>
            <person name="Minakuchi Y."/>
            <person name="Umen J.G."/>
            <person name="Toyoda A."/>
            <person name="Nozaki H."/>
        </authorList>
    </citation>
    <scope>NUCLEOTIDE SEQUENCE</scope>
    <source>
        <strain evidence="8">NIES-3785</strain>
        <strain evidence="7">NIES-3786</strain>
    </source>
</reference>
<evidence type="ECO:0000256" key="5">
    <source>
        <dbReference type="ARBA" id="ARBA00023136"/>
    </source>
</evidence>
<evidence type="ECO:0000256" key="6">
    <source>
        <dbReference type="SAM" id="Phobius"/>
    </source>
</evidence>
<organism evidence="7 9">
    <name type="scientific">Volvox reticuliferus</name>
    <dbReference type="NCBI Taxonomy" id="1737510"/>
    <lineage>
        <taxon>Eukaryota</taxon>
        <taxon>Viridiplantae</taxon>
        <taxon>Chlorophyta</taxon>
        <taxon>core chlorophytes</taxon>
        <taxon>Chlorophyceae</taxon>
        <taxon>CS clade</taxon>
        <taxon>Chlamydomonadales</taxon>
        <taxon>Volvocaceae</taxon>
        <taxon>Volvox</taxon>
    </lineage>
</organism>
<dbReference type="EMBL" id="BNCQ01000019">
    <property type="protein sequence ID" value="GIM05639.1"/>
    <property type="molecule type" value="Genomic_DNA"/>
</dbReference>
<evidence type="ECO:0000313" key="7">
    <source>
        <dbReference type="EMBL" id="GIL69886.1"/>
    </source>
</evidence>
<dbReference type="PANTHER" id="PTHR12668">
    <property type="entry name" value="TRANSMEMBRANE PROTEIN 14, 15"/>
    <property type="match status" value="1"/>
</dbReference>
<evidence type="ECO:0000256" key="4">
    <source>
        <dbReference type="ARBA" id="ARBA00022989"/>
    </source>
</evidence>
<dbReference type="GO" id="GO:0016020">
    <property type="term" value="C:membrane"/>
    <property type="evidence" value="ECO:0007669"/>
    <property type="project" value="UniProtKB-SubCell"/>
</dbReference>
<dbReference type="OrthoDB" id="1608002at2759"/>
<dbReference type="PANTHER" id="PTHR12668:SF53">
    <property type="entry name" value="TMEM14 PROTEIN HOMOLOG YJR085C"/>
    <property type="match status" value="1"/>
</dbReference>
<feature type="transmembrane region" description="Helical" evidence="6">
    <location>
        <begin position="115"/>
        <end position="134"/>
    </location>
</feature>
<dbReference type="InterPro" id="IPR005349">
    <property type="entry name" value="TMEM14"/>
</dbReference>
<dbReference type="AlphaFoldDB" id="A0A8J4BVD8"/>
<proteinExistence type="inferred from homology"/>
<dbReference type="Proteomes" id="UP000722791">
    <property type="component" value="Unassembled WGS sequence"/>
</dbReference>
<evidence type="ECO:0000313" key="8">
    <source>
        <dbReference type="EMBL" id="GIM05639.1"/>
    </source>
</evidence>
<comment type="similarity">
    <text evidence="2">Belongs to the TMEM14 family.</text>
</comment>
<evidence type="ECO:0000313" key="9">
    <source>
        <dbReference type="Proteomes" id="UP000747110"/>
    </source>
</evidence>
<comment type="caution">
    <text evidence="7">The sequence shown here is derived from an EMBL/GenBank/DDBJ whole genome shotgun (WGS) entry which is preliminary data.</text>
</comment>
<keyword evidence="4 6" id="KW-1133">Transmembrane helix</keyword>
<dbReference type="EMBL" id="BNCP01000001">
    <property type="protein sequence ID" value="GIL69886.1"/>
    <property type="molecule type" value="Genomic_DNA"/>
</dbReference>
<sequence length="140" mass="15130">PNSLHSRPSLSQVNIWPPTKNAFFQHRTGWTMAPSGEVHLDIALSSLTILGGFMGYVRKKSLPSLLGGLTFGVAYGTTAYLIQTHDAFLGHSIGCTTSALMTTMMGTRLVKTKKVMPAGILTGVGLLGFMYHAYKAKQWA</sequence>
<keyword evidence="3 6" id="KW-0812">Transmembrane</keyword>
<keyword evidence="5 6" id="KW-0472">Membrane</keyword>
<gene>
    <name evidence="7" type="ORF">Vretifemale_679</name>
    <name evidence="8" type="ORF">Vretimale_10095</name>
</gene>
<name>A0A8J4BVD8_9CHLO</name>
<evidence type="ECO:0000256" key="2">
    <source>
        <dbReference type="ARBA" id="ARBA00007590"/>
    </source>
</evidence>
<accession>A0A8J4BVD8</accession>
<feature type="transmembrane region" description="Helical" evidence="6">
    <location>
        <begin position="38"/>
        <end position="57"/>
    </location>
</feature>
<keyword evidence="9" id="KW-1185">Reference proteome</keyword>
<dbReference type="Pfam" id="PF03647">
    <property type="entry name" value="Tmemb_14"/>
    <property type="match status" value="1"/>
</dbReference>
<feature type="non-terminal residue" evidence="7">
    <location>
        <position position="1"/>
    </location>
</feature>
<comment type="subcellular location">
    <subcellularLocation>
        <location evidence="1">Membrane</location>
    </subcellularLocation>
</comment>
<evidence type="ECO:0000256" key="3">
    <source>
        <dbReference type="ARBA" id="ARBA00022692"/>
    </source>
</evidence>
<dbReference type="Gene3D" id="1.10.10.1740">
    <property type="entry name" value="Transmembrane protein 14-like"/>
    <property type="match status" value="1"/>
</dbReference>
<dbReference type="Proteomes" id="UP000747110">
    <property type="component" value="Unassembled WGS sequence"/>
</dbReference>
<evidence type="ECO:0000256" key="1">
    <source>
        <dbReference type="ARBA" id="ARBA00004370"/>
    </source>
</evidence>
<dbReference type="InterPro" id="IPR044890">
    <property type="entry name" value="TMEM14_sf"/>
</dbReference>
<protein>
    <recommendedName>
        <fullName evidence="10">Transmembrane protein 14</fullName>
    </recommendedName>
</protein>
<feature type="transmembrane region" description="Helical" evidence="6">
    <location>
        <begin position="64"/>
        <end position="82"/>
    </location>
</feature>